<dbReference type="InterPro" id="IPR011010">
    <property type="entry name" value="DNA_brk_join_enz"/>
</dbReference>
<reference evidence="3 4" key="1">
    <citation type="submission" date="2022-11" db="EMBL/GenBank/DDBJ databases">
        <title>Minimal conservation of predation-associated metabolite biosynthetic gene clusters underscores biosynthetic potential of Myxococcota including descriptions for ten novel species: Archangium lansinium sp. nov., Myxococcus landrumus sp. nov., Nannocystis bai.</title>
        <authorList>
            <person name="Ahearne A."/>
            <person name="Stevens C."/>
            <person name="Dowd S."/>
        </authorList>
    </citation>
    <scope>NUCLEOTIDE SEQUENCE [LARGE SCALE GENOMIC DNA]</scope>
    <source>
        <strain evidence="3 4">NCELM</strain>
    </source>
</reference>
<comment type="caution">
    <text evidence="3">The sequence shown here is derived from an EMBL/GenBank/DDBJ whole genome shotgun (WGS) entry which is preliminary data.</text>
</comment>
<accession>A0ABT5B2U7</accession>
<feature type="domain" description="Tyr recombinase" evidence="2">
    <location>
        <begin position="1"/>
        <end position="54"/>
    </location>
</feature>
<gene>
    <name evidence="3" type="ORF">POL58_11820</name>
</gene>
<dbReference type="Pfam" id="PF00589">
    <property type="entry name" value="Phage_integrase"/>
    <property type="match status" value="1"/>
</dbReference>
<evidence type="ECO:0000313" key="3">
    <source>
        <dbReference type="EMBL" id="MDC0668432.1"/>
    </source>
</evidence>
<dbReference type="RefSeq" id="WP_271997554.1">
    <property type="nucleotide sequence ID" value="NZ_JAQNDN010000004.1"/>
</dbReference>
<evidence type="ECO:0000256" key="1">
    <source>
        <dbReference type="ARBA" id="ARBA00023172"/>
    </source>
</evidence>
<dbReference type="Gene3D" id="1.10.443.10">
    <property type="entry name" value="Intergrase catalytic core"/>
    <property type="match status" value="1"/>
</dbReference>
<dbReference type="InterPro" id="IPR002104">
    <property type="entry name" value="Integrase_catalytic"/>
</dbReference>
<evidence type="ECO:0000259" key="2">
    <source>
        <dbReference type="PROSITE" id="PS51898"/>
    </source>
</evidence>
<dbReference type="SUPFAM" id="SSF56349">
    <property type="entry name" value="DNA breaking-rejoining enzymes"/>
    <property type="match status" value="1"/>
</dbReference>
<dbReference type="PROSITE" id="PS51898">
    <property type="entry name" value="TYR_RECOMBINASE"/>
    <property type="match status" value="1"/>
</dbReference>
<protein>
    <submittedName>
        <fullName evidence="3">Tyrosine-type recombinase/integrase</fullName>
    </submittedName>
</protein>
<sequence length="78" mass="8660">MFGPHRVRHSVLTFLAERGVKPYALQAFARHEDLKTTNRYYVHVNKRALAREAVDALAMSLGNGVATLDNGPQFPVAP</sequence>
<name>A0ABT5B2U7_9BACT</name>
<dbReference type="EMBL" id="JAQNDN010000004">
    <property type="protein sequence ID" value="MDC0668432.1"/>
    <property type="molecule type" value="Genomic_DNA"/>
</dbReference>
<keyword evidence="1" id="KW-0233">DNA recombination</keyword>
<dbReference type="Proteomes" id="UP001217838">
    <property type="component" value="Unassembled WGS sequence"/>
</dbReference>
<dbReference type="InterPro" id="IPR013762">
    <property type="entry name" value="Integrase-like_cat_sf"/>
</dbReference>
<proteinExistence type="predicted"/>
<keyword evidence="4" id="KW-1185">Reference proteome</keyword>
<organism evidence="3 4">
    <name type="scientific">Nannocystis radixulma</name>
    <dbReference type="NCBI Taxonomy" id="2995305"/>
    <lineage>
        <taxon>Bacteria</taxon>
        <taxon>Pseudomonadati</taxon>
        <taxon>Myxococcota</taxon>
        <taxon>Polyangia</taxon>
        <taxon>Nannocystales</taxon>
        <taxon>Nannocystaceae</taxon>
        <taxon>Nannocystis</taxon>
    </lineage>
</organism>
<evidence type="ECO:0000313" key="4">
    <source>
        <dbReference type="Proteomes" id="UP001217838"/>
    </source>
</evidence>